<dbReference type="OrthoDB" id="10361542at2759"/>
<accession>V4AHM1</accession>
<dbReference type="CTD" id="20238996"/>
<proteinExistence type="predicted"/>
<protein>
    <submittedName>
        <fullName evidence="1">Uncharacterized protein</fullName>
    </submittedName>
</protein>
<dbReference type="GeneID" id="20238996"/>
<dbReference type="OMA" id="NERIIQH"/>
<evidence type="ECO:0000313" key="1">
    <source>
        <dbReference type="EMBL" id="ESO92881.1"/>
    </source>
</evidence>
<evidence type="ECO:0000313" key="2">
    <source>
        <dbReference type="Proteomes" id="UP000030746"/>
    </source>
</evidence>
<dbReference type="EMBL" id="KB202014">
    <property type="protein sequence ID" value="ESO92881.1"/>
    <property type="molecule type" value="Genomic_DNA"/>
</dbReference>
<sequence>MNHLQGVKEYLAKNSAEKEHKMERMKELYKKDRDAFEKVHEFNLQKFDQLQKKYENVLRHLWEKCHKCRSCGTNIPYTNVNEFSKPEEISLKMLKLRQDNKFSTDGISITNEPKITVLNTTFTMIENELYRYKIMNDLLEDKITEYEPEYSRSTDTVKVESDYSSFSDESFQEETPNMNIISDDSIGQPTTLNSSLDVYQRVSSIYEETSESSDISYGELLDGAINDLSKIFQRTAQ</sequence>
<dbReference type="Proteomes" id="UP000030746">
    <property type="component" value="Unassembled WGS sequence"/>
</dbReference>
<reference evidence="1 2" key="1">
    <citation type="journal article" date="2013" name="Nature">
        <title>Insights into bilaterian evolution from three spiralian genomes.</title>
        <authorList>
            <person name="Simakov O."/>
            <person name="Marletaz F."/>
            <person name="Cho S.J."/>
            <person name="Edsinger-Gonzales E."/>
            <person name="Havlak P."/>
            <person name="Hellsten U."/>
            <person name="Kuo D.H."/>
            <person name="Larsson T."/>
            <person name="Lv J."/>
            <person name="Arendt D."/>
            <person name="Savage R."/>
            <person name="Osoegawa K."/>
            <person name="de Jong P."/>
            <person name="Grimwood J."/>
            <person name="Chapman J.A."/>
            <person name="Shapiro H."/>
            <person name="Aerts A."/>
            <person name="Otillar R.P."/>
            <person name="Terry A.Y."/>
            <person name="Boore J.L."/>
            <person name="Grigoriev I.V."/>
            <person name="Lindberg D.R."/>
            <person name="Seaver E.C."/>
            <person name="Weisblat D.A."/>
            <person name="Putnam N.H."/>
            <person name="Rokhsar D.S."/>
        </authorList>
    </citation>
    <scope>NUCLEOTIDE SEQUENCE [LARGE SCALE GENOMIC DNA]</scope>
</reference>
<name>V4AHM1_LOTGI</name>
<dbReference type="AlphaFoldDB" id="V4AHM1"/>
<gene>
    <name evidence="1" type="ORF">LOTGIDRAFT_162357</name>
</gene>
<organism evidence="1 2">
    <name type="scientific">Lottia gigantea</name>
    <name type="common">Giant owl limpet</name>
    <dbReference type="NCBI Taxonomy" id="225164"/>
    <lineage>
        <taxon>Eukaryota</taxon>
        <taxon>Metazoa</taxon>
        <taxon>Spiralia</taxon>
        <taxon>Lophotrochozoa</taxon>
        <taxon>Mollusca</taxon>
        <taxon>Gastropoda</taxon>
        <taxon>Patellogastropoda</taxon>
        <taxon>Lottioidea</taxon>
        <taxon>Lottiidae</taxon>
        <taxon>Lottia</taxon>
    </lineage>
</organism>
<keyword evidence="2" id="KW-1185">Reference proteome</keyword>
<dbReference type="KEGG" id="lgi:LOTGIDRAFT_162357"/>
<dbReference type="RefSeq" id="XP_009056565.1">
    <property type="nucleotide sequence ID" value="XM_009058317.1"/>
</dbReference>
<dbReference type="HOGENOM" id="CLU_1171783_0_0_1"/>